<proteinExistence type="predicted"/>
<protein>
    <recommendedName>
        <fullName evidence="3">Hcy-binding domain-containing protein</fullName>
    </recommendedName>
</protein>
<evidence type="ECO:0000313" key="4">
    <source>
        <dbReference type="EMBL" id="SVA89622.1"/>
    </source>
</evidence>
<gene>
    <name evidence="4" type="ORF">METZ01_LOCUS142476</name>
</gene>
<dbReference type="InterPro" id="IPR036589">
    <property type="entry name" value="HCY_dom_sf"/>
</dbReference>
<dbReference type="PANTHER" id="PTHR11103">
    <property type="entry name" value="SLR1189 PROTEIN"/>
    <property type="match status" value="1"/>
</dbReference>
<dbReference type="Pfam" id="PF02574">
    <property type="entry name" value="S-methyl_trans"/>
    <property type="match status" value="1"/>
</dbReference>
<keyword evidence="2" id="KW-0808">Transferase</keyword>
<accession>A0A381ZL96</accession>
<dbReference type="GO" id="GO:0032259">
    <property type="term" value="P:methylation"/>
    <property type="evidence" value="ECO:0007669"/>
    <property type="project" value="UniProtKB-KW"/>
</dbReference>
<dbReference type="GO" id="GO:0008270">
    <property type="term" value="F:zinc ion binding"/>
    <property type="evidence" value="ECO:0007669"/>
    <property type="project" value="InterPro"/>
</dbReference>
<evidence type="ECO:0000256" key="2">
    <source>
        <dbReference type="ARBA" id="ARBA00022679"/>
    </source>
</evidence>
<dbReference type="EMBL" id="UINC01021640">
    <property type="protein sequence ID" value="SVA89622.1"/>
    <property type="molecule type" value="Genomic_DNA"/>
</dbReference>
<feature type="domain" description="Hcy-binding" evidence="3">
    <location>
        <begin position="1"/>
        <end position="301"/>
    </location>
</feature>
<reference evidence="4" key="1">
    <citation type="submission" date="2018-05" db="EMBL/GenBank/DDBJ databases">
        <authorList>
            <person name="Lanie J.A."/>
            <person name="Ng W.-L."/>
            <person name="Kazmierczak K.M."/>
            <person name="Andrzejewski T.M."/>
            <person name="Davidsen T.M."/>
            <person name="Wayne K.J."/>
            <person name="Tettelin H."/>
            <person name="Glass J.I."/>
            <person name="Rusch D."/>
            <person name="Podicherti R."/>
            <person name="Tsui H.-C.T."/>
            <person name="Winkler M.E."/>
        </authorList>
    </citation>
    <scope>NUCLEOTIDE SEQUENCE</scope>
</reference>
<sequence>MNLFPNDKYIFDGGMGQYLIEKGMVSKGTLWSASALIDENLNNLVLDSHLDFINSGAQIIVTNNFKVRKNTFNENGVIDKFDFANKKAGELAFQAKMQSKKELLIAGSIPTRGVTYKVHQDYNENEVYEEFLQTAKELNPFVDLFYLDVLCSTREIITALDSIKNFNKPTLLGLHFKDNFLLPSGETIEEVSNAIKYYNCCGLMASCVSPEIYEGVSPTLKKQSLGYGFAVNAFINIPDDYELKLNEEFSKQPNLYLGLRKEITPKKFSEFAINSFNNGAKFLKGCCNIMPEHIKALRNSI</sequence>
<name>A0A381ZL96_9ZZZZ</name>
<dbReference type="InterPro" id="IPR017226">
    <property type="entry name" value="BHMT-like"/>
</dbReference>
<dbReference type="InterPro" id="IPR003726">
    <property type="entry name" value="HCY_dom"/>
</dbReference>
<dbReference type="PIRSF" id="PIRSF037505">
    <property type="entry name" value="Betaine_HMT"/>
    <property type="match status" value="1"/>
</dbReference>
<dbReference type="PANTHER" id="PTHR11103:SF18">
    <property type="entry name" value="SLR1189 PROTEIN"/>
    <property type="match status" value="1"/>
</dbReference>
<dbReference type="Gene3D" id="3.20.20.330">
    <property type="entry name" value="Homocysteine-binding-like domain"/>
    <property type="match status" value="1"/>
</dbReference>
<dbReference type="AlphaFoldDB" id="A0A381ZL96"/>
<keyword evidence="1" id="KW-0489">Methyltransferase</keyword>
<evidence type="ECO:0000259" key="3">
    <source>
        <dbReference type="PROSITE" id="PS50970"/>
    </source>
</evidence>
<organism evidence="4">
    <name type="scientific">marine metagenome</name>
    <dbReference type="NCBI Taxonomy" id="408172"/>
    <lineage>
        <taxon>unclassified sequences</taxon>
        <taxon>metagenomes</taxon>
        <taxon>ecological metagenomes</taxon>
    </lineage>
</organism>
<dbReference type="PROSITE" id="PS50970">
    <property type="entry name" value="HCY"/>
    <property type="match status" value="1"/>
</dbReference>
<dbReference type="SUPFAM" id="SSF82282">
    <property type="entry name" value="Homocysteine S-methyltransferase"/>
    <property type="match status" value="1"/>
</dbReference>
<dbReference type="GO" id="GO:0008168">
    <property type="term" value="F:methyltransferase activity"/>
    <property type="evidence" value="ECO:0007669"/>
    <property type="project" value="UniProtKB-KW"/>
</dbReference>
<dbReference type="GO" id="GO:0009086">
    <property type="term" value="P:methionine biosynthetic process"/>
    <property type="evidence" value="ECO:0007669"/>
    <property type="project" value="InterPro"/>
</dbReference>
<evidence type="ECO:0000256" key="1">
    <source>
        <dbReference type="ARBA" id="ARBA00022603"/>
    </source>
</evidence>